<evidence type="ECO:0000256" key="1">
    <source>
        <dbReference type="SAM" id="Phobius"/>
    </source>
</evidence>
<keyword evidence="1" id="KW-0472">Membrane</keyword>
<gene>
    <name evidence="2" type="ORF">Q75_12520</name>
</gene>
<comment type="caution">
    <text evidence="2">The sequence shown here is derived from an EMBL/GenBank/DDBJ whole genome shotgun (WGS) entry which is preliminary data.</text>
</comment>
<dbReference type="RefSeq" id="WP_010174529.1">
    <property type="nucleotide sequence ID" value="NZ_LDYG01000039.1"/>
</dbReference>
<accession>A0A147K677</accession>
<protein>
    <submittedName>
        <fullName evidence="2">Uncharacterized protein</fullName>
    </submittedName>
</protein>
<keyword evidence="3" id="KW-1185">Reference proteome</keyword>
<name>A0A147K677_9BACI</name>
<dbReference type="EMBL" id="LDYG01000039">
    <property type="protein sequence ID" value="KUP05342.1"/>
    <property type="molecule type" value="Genomic_DNA"/>
</dbReference>
<dbReference type="Proteomes" id="UP000074108">
    <property type="component" value="Unassembled WGS sequence"/>
</dbReference>
<dbReference type="PATRIC" id="fig|1150625.3.peg.2633"/>
<evidence type="ECO:0000313" key="2">
    <source>
        <dbReference type="EMBL" id="KUP05342.1"/>
    </source>
</evidence>
<proteinExistence type="predicted"/>
<evidence type="ECO:0000313" key="3">
    <source>
        <dbReference type="Proteomes" id="UP000074108"/>
    </source>
</evidence>
<keyword evidence="1" id="KW-1133">Transmembrane helix</keyword>
<organism evidence="2 3">
    <name type="scientific">Bacillus coahuilensis p1.1.43</name>
    <dbReference type="NCBI Taxonomy" id="1150625"/>
    <lineage>
        <taxon>Bacteria</taxon>
        <taxon>Bacillati</taxon>
        <taxon>Bacillota</taxon>
        <taxon>Bacilli</taxon>
        <taxon>Bacillales</taxon>
        <taxon>Bacillaceae</taxon>
        <taxon>Bacillus</taxon>
    </lineage>
</organism>
<dbReference type="AlphaFoldDB" id="A0A147K677"/>
<dbReference type="OrthoDB" id="2390218at2"/>
<keyword evidence="1" id="KW-0812">Transmembrane</keyword>
<feature type="transmembrane region" description="Helical" evidence="1">
    <location>
        <begin position="20"/>
        <end position="39"/>
    </location>
</feature>
<dbReference type="STRING" id="1150625.Q75_12520"/>
<reference evidence="2 3" key="1">
    <citation type="journal article" date="2016" name="Front. Microbiol.">
        <title>Microevolution Analysis of Bacillus coahuilensis Unveils Differences in Phosphorus Acquisition Strategies and Their Regulation.</title>
        <authorList>
            <person name="Gomez-Lunar Z."/>
            <person name="Hernandez-Gonzalez I."/>
            <person name="Rodriguez-Torres M.D."/>
            <person name="Souza V."/>
            <person name="Olmedo-Alvarez G."/>
        </authorList>
    </citation>
    <scope>NUCLEOTIDE SEQUENCE [LARGE SCALE GENOMIC DNA]</scope>
    <source>
        <strain evidence="3">p1.1.43</strain>
    </source>
</reference>
<sequence length="68" mass="8051">MLFYSYIVGLFLYFPEDKSEYLPAAIWLLIFGLAAYGTFRFVGKISKKQEQEAKELEHKLKEENDRVK</sequence>